<accession>A0AAU7LPS3</accession>
<dbReference type="AlphaFoldDB" id="A0AAU7LPS3"/>
<feature type="domain" description="CNP1-like uncharacterised" evidence="2">
    <location>
        <begin position="28"/>
        <end position="162"/>
    </location>
</feature>
<dbReference type="EMBL" id="CP157675">
    <property type="protein sequence ID" value="XBP69626.1"/>
    <property type="molecule type" value="Genomic_DNA"/>
</dbReference>
<sequence length="170" mass="18416">MKFKPASLFACGLLLSLSSAAWAQFAVEDAEWKESEVPPPPAFDVGKLVIFEVSPNSSLVYGVDPASISISKSDGVVRYVMVATSASGARNVMYEGLRCSSGEFKTYARYSPEGRWNMASDPEWRSLFGNMPSKHALRFAQAGACDNAALPLSVNALVRRLKNPNFGMTP</sequence>
<protein>
    <submittedName>
        <fullName evidence="3">CNP1-like family protein</fullName>
    </submittedName>
</protein>
<name>A0AAU7LPS3_9BURK</name>
<feature type="chain" id="PRO_5043515341" evidence="1">
    <location>
        <begin position="24"/>
        <end position="170"/>
    </location>
</feature>
<gene>
    <name evidence="3" type="ORF">ABLV49_17310</name>
</gene>
<evidence type="ECO:0000256" key="1">
    <source>
        <dbReference type="SAM" id="SignalP"/>
    </source>
</evidence>
<reference evidence="3" key="1">
    <citation type="submission" date="2024-05" db="EMBL/GenBank/DDBJ databases">
        <authorList>
            <person name="Bunk B."/>
            <person name="Swiderski J."/>
            <person name="Sproer C."/>
            <person name="Thiel V."/>
        </authorList>
    </citation>
    <scope>NUCLEOTIDE SEQUENCE</scope>
    <source>
        <strain evidence="3">DSM 17735</strain>
    </source>
</reference>
<proteinExistence type="predicted"/>
<evidence type="ECO:0000313" key="3">
    <source>
        <dbReference type="EMBL" id="XBP69626.1"/>
    </source>
</evidence>
<organism evidence="3">
    <name type="scientific">Polaromonas hydrogenivorans</name>
    <dbReference type="NCBI Taxonomy" id="335476"/>
    <lineage>
        <taxon>Bacteria</taxon>
        <taxon>Pseudomonadati</taxon>
        <taxon>Pseudomonadota</taxon>
        <taxon>Betaproteobacteria</taxon>
        <taxon>Burkholderiales</taxon>
        <taxon>Comamonadaceae</taxon>
        <taxon>Polaromonas</taxon>
    </lineage>
</organism>
<dbReference type="RefSeq" id="WP_349278375.1">
    <property type="nucleotide sequence ID" value="NZ_CBCSCU010000006.1"/>
</dbReference>
<dbReference type="Pfam" id="PF08750">
    <property type="entry name" value="CNP1"/>
    <property type="match status" value="1"/>
</dbReference>
<dbReference type="InterPro" id="IPR014861">
    <property type="entry name" value="CNP1-like_dom"/>
</dbReference>
<feature type="signal peptide" evidence="1">
    <location>
        <begin position="1"/>
        <end position="23"/>
    </location>
</feature>
<evidence type="ECO:0000259" key="2">
    <source>
        <dbReference type="Pfam" id="PF08750"/>
    </source>
</evidence>
<keyword evidence="1" id="KW-0732">Signal</keyword>